<dbReference type="Proteomes" id="UP001054837">
    <property type="component" value="Unassembled WGS sequence"/>
</dbReference>
<proteinExistence type="predicted"/>
<dbReference type="AlphaFoldDB" id="A0AAV4P4C3"/>
<evidence type="ECO:0000313" key="2">
    <source>
        <dbReference type="Proteomes" id="UP001054837"/>
    </source>
</evidence>
<evidence type="ECO:0000313" key="1">
    <source>
        <dbReference type="EMBL" id="GIX91425.1"/>
    </source>
</evidence>
<comment type="caution">
    <text evidence="1">The sequence shown here is derived from an EMBL/GenBank/DDBJ whole genome shotgun (WGS) entry which is preliminary data.</text>
</comment>
<accession>A0AAV4P4C3</accession>
<name>A0AAV4P4C3_9ARAC</name>
<sequence>MEAELEHFAHTLFLHQYGDIEAHNIMYDTLNSEERLTLKRALKTIKKMNDIYGKIFDYYFRKLNNVNFLHSKRDFAEFVLVRSMDFCESPSFYNFLLVCLFMCRLLQSQPECLLLLQTAAKCLVILYYQRYADFFMANGSLTGMRKYFDEIKKEDLRSFIFYNAKSDDEGILIPTFEDVFEIVTKFDLYNFIAFNMGDTELEYLYDNCYPSEEIVGDNLKSQESHATLDMEEDNKIEYSLEELGISSEETVNRVQMKCSYCEEKCFKYLLFQVLYRLRNESK</sequence>
<reference evidence="1 2" key="1">
    <citation type="submission" date="2021-06" db="EMBL/GenBank/DDBJ databases">
        <title>Caerostris darwini draft genome.</title>
        <authorList>
            <person name="Kono N."/>
            <person name="Arakawa K."/>
        </authorList>
    </citation>
    <scope>NUCLEOTIDE SEQUENCE [LARGE SCALE GENOMIC DNA]</scope>
</reference>
<gene>
    <name evidence="1" type="ORF">CDAR_477331</name>
</gene>
<protein>
    <submittedName>
        <fullName evidence="1">Uncharacterized protein</fullName>
    </submittedName>
</protein>
<dbReference type="EMBL" id="BPLQ01002326">
    <property type="protein sequence ID" value="GIX91425.1"/>
    <property type="molecule type" value="Genomic_DNA"/>
</dbReference>
<organism evidence="1 2">
    <name type="scientific">Caerostris darwini</name>
    <dbReference type="NCBI Taxonomy" id="1538125"/>
    <lineage>
        <taxon>Eukaryota</taxon>
        <taxon>Metazoa</taxon>
        <taxon>Ecdysozoa</taxon>
        <taxon>Arthropoda</taxon>
        <taxon>Chelicerata</taxon>
        <taxon>Arachnida</taxon>
        <taxon>Araneae</taxon>
        <taxon>Araneomorphae</taxon>
        <taxon>Entelegynae</taxon>
        <taxon>Araneoidea</taxon>
        <taxon>Araneidae</taxon>
        <taxon>Caerostris</taxon>
    </lineage>
</organism>
<keyword evidence="2" id="KW-1185">Reference proteome</keyword>